<evidence type="ECO:0000256" key="6">
    <source>
        <dbReference type="ARBA" id="ARBA00023180"/>
    </source>
</evidence>
<keyword evidence="12" id="KW-1185">Reference proteome</keyword>
<evidence type="ECO:0000256" key="2">
    <source>
        <dbReference type="ARBA" id="ARBA00022723"/>
    </source>
</evidence>
<evidence type="ECO:0000256" key="3">
    <source>
        <dbReference type="ARBA" id="ARBA00022729"/>
    </source>
</evidence>
<evidence type="ECO:0000256" key="5">
    <source>
        <dbReference type="ARBA" id="ARBA00023008"/>
    </source>
</evidence>
<evidence type="ECO:0000313" key="11">
    <source>
        <dbReference type="EMBL" id="KAH7029094.1"/>
    </source>
</evidence>
<dbReference type="PANTHER" id="PTHR11709:SF488">
    <property type="entry name" value="LACCASE-RELATED"/>
    <property type="match status" value="1"/>
</dbReference>
<dbReference type="GO" id="GO:0016491">
    <property type="term" value="F:oxidoreductase activity"/>
    <property type="evidence" value="ECO:0007669"/>
    <property type="project" value="UniProtKB-KW"/>
</dbReference>
<dbReference type="EMBL" id="JAGTJQ010000006">
    <property type="protein sequence ID" value="KAH7029094.1"/>
    <property type="molecule type" value="Genomic_DNA"/>
</dbReference>
<name>A0A9P9BPB4_9PEZI</name>
<dbReference type="InterPro" id="IPR011707">
    <property type="entry name" value="Cu-oxidase-like_N"/>
</dbReference>
<keyword evidence="6" id="KW-0325">Glycoprotein</keyword>
<sequence>MALYTTAVLLVGSAQAITRPFTFIITWQQGAPDGFQRDMFLINGQFPGPLLEVNQGDNVVVNVQNNSPFNTTLHHHGIDMNGTPWSDGVPGASQYQILPGCGFTYSWTANQHGSFFYHSHSTSQINDGLYGPIVIHPASDTPTPYGLIPGVSVETIQQAEAARIPIVLSDWAHITSYDDWSISTKSKMENLCIDSVLINGKGNVYCVPAAEQPGLMTSGQAAILQAVQGAMLTDKSCVPPDVYAVALGQPGYPVDIAAIPHDIYNGCTNTTGHTDVIDVVQTILQQSKWVMFDIVGAIEVYGVQFSIDEIPMWVIAADGDFIEPVQADSIPITNGQRYTVLAKFDKPKKYTVRVSSTSDAQILYGTSIINYNVLGKLQSTAASKPFINPRGVGTSSSVTFFDPSTARPYQTSQIPRRADATYKLTMKIDDYPFMWAFNETSRLPDEVDNVTPLLFAPQPCRQDNHTITNPANAWVDYIMLVSGKQPPHPVHMHGQHFYVIGSGSGEFTWATVDEAIKDIPGSFNLDNPPFRDTYPTPMLTPSPPGSPPGSVWLALRRQSVNPGVWLMHCHIQSHFRGGMSMIIQDGVNKLPKIPQQYRDYSCGGV</sequence>
<organism evidence="11 12">
    <name type="scientific">Microdochium trichocladiopsis</name>
    <dbReference type="NCBI Taxonomy" id="1682393"/>
    <lineage>
        <taxon>Eukaryota</taxon>
        <taxon>Fungi</taxon>
        <taxon>Dikarya</taxon>
        <taxon>Ascomycota</taxon>
        <taxon>Pezizomycotina</taxon>
        <taxon>Sordariomycetes</taxon>
        <taxon>Xylariomycetidae</taxon>
        <taxon>Xylariales</taxon>
        <taxon>Microdochiaceae</taxon>
        <taxon>Microdochium</taxon>
    </lineage>
</organism>
<dbReference type="SUPFAM" id="SSF49503">
    <property type="entry name" value="Cupredoxins"/>
    <property type="match status" value="3"/>
</dbReference>
<dbReference type="Proteomes" id="UP000756346">
    <property type="component" value="Unassembled WGS sequence"/>
</dbReference>
<dbReference type="InterPro" id="IPR011706">
    <property type="entry name" value="Cu-oxidase_C"/>
</dbReference>
<comment type="similarity">
    <text evidence="1">Belongs to the multicopper oxidase family.</text>
</comment>
<keyword evidence="2" id="KW-0479">Metal-binding</keyword>
<protein>
    <submittedName>
        <fullName evidence="11">Multicopper oxidase</fullName>
    </submittedName>
</protein>
<dbReference type="InterPro" id="IPR002355">
    <property type="entry name" value="Cu_oxidase_Cu_BS"/>
</dbReference>
<feature type="domain" description="Plastocyanin-like" evidence="8">
    <location>
        <begin position="164"/>
        <end position="372"/>
    </location>
</feature>
<dbReference type="CDD" id="cd13850">
    <property type="entry name" value="CuRO_1_Abr2_like"/>
    <property type="match status" value="1"/>
</dbReference>
<dbReference type="GO" id="GO:0005507">
    <property type="term" value="F:copper ion binding"/>
    <property type="evidence" value="ECO:0007669"/>
    <property type="project" value="InterPro"/>
</dbReference>
<comment type="caution">
    <text evidence="11">The sequence shown here is derived from an EMBL/GenBank/DDBJ whole genome shotgun (WGS) entry which is preliminary data.</text>
</comment>
<feature type="domain" description="Plastocyanin-like" evidence="9">
    <location>
        <begin position="456"/>
        <end position="584"/>
    </location>
</feature>
<keyword evidence="5" id="KW-0186">Copper</keyword>
<evidence type="ECO:0000313" key="12">
    <source>
        <dbReference type="Proteomes" id="UP000756346"/>
    </source>
</evidence>
<dbReference type="InterPro" id="IPR033138">
    <property type="entry name" value="Cu_oxidase_CS"/>
</dbReference>
<dbReference type="PROSITE" id="PS00079">
    <property type="entry name" value="MULTICOPPER_OXIDASE1"/>
    <property type="match status" value="2"/>
</dbReference>
<dbReference type="RefSeq" id="XP_046011382.1">
    <property type="nucleotide sequence ID" value="XM_046150050.1"/>
</dbReference>
<evidence type="ECO:0000259" key="8">
    <source>
        <dbReference type="Pfam" id="PF00394"/>
    </source>
</evidence>
<feature type="chain" id="PRO_5040306739" evidence="7">
    <location>
        <begin position="17"/>
        <end position="605"/>
    </location>
</feature>
<dbReference type="InterPro" id="IPR008972">
    <property type="entry name" value="Cupredoxin"/>
</dbReference>
<gene>
    <name evidence="11" type="ORF">B0I36DRAFT_244359</name>
</gene>
<dbReference type="PANTHER" id="PTHR11709">
    <property type="entry name" value="MULTI-COPPER OXIDASE"/>
    <property type="match status" value="1"/>
</dbReference>
<dbReference type="Pfam" id="PF07732">
    <property type="entry name" value="Cu-oxidase_3"/>
    <property type="match status" value="1"/>
</dbReference>
<dbReference type="PROSITE" id="PS00080">
    <property type="entry name" value="MULTICOPPER_OXIDASE2"/>
    <property type="match status" value="1"/>
</dbReference>
<feature type="domain" description="Plastocyanin-like" evidence="10">
    <location>
        <begin position="26"/>
        <end position="138"/>
    </location>
</feature>
<dbReference type="OrthoDB" id="2121828at2759"/>
<dbReference type="GeneID" id="70179596"/>
<dbReference type="AlphaFoldDB" id="A0A9P9BPB4"/>
<dbReference type="InterPro" id="IPR001117">
    <property type="entry name" value="Cu-oxidase_2nd"/>
</dbReference>
<proteinExistence type="inferred from homology"/>
<dbReference type="Pfam" id="PF07731">
    <property type="entry name" value="Cu-oxidase_2"/>
    <property type="match status" value="1"/>
</dbReference>
<dbReference type="CDD" id="cd13898">
    <property type="entry name" value="CuRO_3_Abr2_like"/>
    <property type="match status" value="1"/>
</dbReference>
<evidence type="ECO:0000259" key="9">
    <source>
        <dbReference type="Pfam" id="PF07731"/>
    </source>
</evidence>
<dbReference type="InterPro" id="IPR045087">
    <property type="entry name" value="Cu-oxidase_fam"/>
</dbReference>
<evidence type="ECO:0000256" key="1">
    <source>
        <dbReference type="ARBA" id="ARBA00010609"/>
    </source>
</evidence>
<evidence type="ECO:0000256" key="7">
    <source>
        <dbReference type="SAM" id="SignalP"/>
    </source>
</evidence>
<keyword evidence="3 7" id="KW-0732">Signal</keyword>
<reference evidence="11" key="1">
    <citation type="journal article" date="2021" name="Nat. Commun.">
        <title>Genetic determinants of endophytism in the Arabidopsis root mycobiome.</title>
        <authorList>
            <person name="Mesny F."/>
            <person name="Miyauchi S."/>
            <person name="Thiergart T."/>
            <person name="Pickel B."/>
            <person name="Atanasova L."/>
            <person name="Karlsson M."/>
            <person name="Huettel B."/>
            <person name="Barry K.W."/>
            <person name="Haridas S."/>
            <person name="Chen C."/>
            <person name="Bauer D."/>
            <person name="Andreopoulos W."/>
            <person name="Pangilinan J."/>
            <person name="LaButti K."/>
            <person name="Riley R."/>
            <person name="Lipzen A."/>
            <person name="Clum A."/>
            <person name="Drula E."/>
            <person name="Henrissat B."/>
            <person name="Kohler A."/>
            <person name="Grigoriev I.V."/>
            <person name="Martin F.M."/>
            <person name="Hacquard S."/>
        </authorList>
    </citation>
    <scope>NUCLEOTIDE SEQUENCE</scope>
    <source>
        <strain evidence="11">MPI-CAGE-CH-0230</strain>
    </source>
</reference>
<keyword evidence="4" id="KW-0560">Oxidoreductase</keyword>
<accession>A0A9P9BPB4</accession>
<feature type="signal peptide" evidence="7">
    <location>
        <begin position="1"/>
        <end position="16"/>
    </location>
</feature>
<evidence type="ECO:0000259" key="10">
    <source>
        <dbReference type="Pfam" id="PF07732"/>
    </source>
</evidence>
<dbReference type="Pfam" id="PF00394">
    <property type="entry name" value="Cu-oxidase"/>
    <property type="match status" value="1"/>
</dbReference>
<dbReference type="Gene3D" id="2.60.40.420">
    <property type="entry name" value="Cupredoxins - blue copper proteins"/>
    <property type="match status" value="3"/>
</dbReference>
<evidence type="ECO:0000256" key="4">
    <source>
        <dbReference type="ARBA" id="ARBA00023002"/>
    </source>
</evidence>